<keyword evidence="14" id="KW-1185">Reference proteome</keyword>
<feature type="transmembrane region" description="Helical" evidence="9">
    <location>
        <begin position="67"/>
        <end position="83"/>
    </location>
</feature>
<comment type="similarity">
    <text evidence="2">Belongs to the polycystin family.</text>
</comment>
<feature type="transmembrane region" description="Helical" evidence="9">
    <location>
        <begin position="434"/>
        <end position="456"/>
    </location>
</feature>
<keyword evidence="5 9" id="KW-0472">Membrane</keyword>
<proteinExistence type="inferred from homology"/>
<keyword evidence="4 9" id="KW-1133">Transmembrane helix</keyword>
<feature type="region of interest" description="Disordered" evidence="8">
    <location>
        <begin position="1"/>
        <end position="38"/>
    </location>
</feature>
<dbReference type="OrthoDB" id="444119at2759"/>
<dbReference type="GO" id="GO:0005509">
    <property type="term" value="F:calcium ion binding"/>
    <property type="evidence" value="ECO:0007669"/>
    <property type="project" value="InterPro"/>
</dbReference>
<evidence type="ECO:0000256" key="3">
    <source>
        <dbReference type="ARBA" id="ARBA00022692"/>
    </source>
</evidence>
<evidence type="ECO:0000259" key="11">
    <source>
        <dbReference type="Pfam" id="PF20519"/>
    </source>
</evidence>
<comment type="subcellular location">
    <subcellularLocation>
        <location evidence="1">Membrane</location>
        <topology evidence="1">Multi-pass membrane protein</topology>
    </subcellularLocation>
</comment>
<dbReference type="Pfam" id="PF20519">
    <property type="entry name" value="Polycystin_dom"/>
    <property type="match status" value="1"/>
</dbReference>
<dbReference type="PANTHER" id="PTHR10877:SF183">
    <property type="entry name" value="AT14535P-RELATED"/>
    <property type="match status" value="1"/>
</dbReference>
<dbReference type="PANTHER" id="PTHR10877">
    <property type="entry name" value="POLYCYSTIN FAMILY MEMBER"/>
    <property type="match status" value="1"/>
</dbReference>
<reference evidence="12" key="2">
    <citation type="submission" date="2019-06" db="EMBL/GenBank/DDBJ databases">
        <title>Genomics analysis of Aphanomyces spp. identifies a new class of oomycete effector associated with host adaptation.</title>
        <authorList>
            <person name="Gaulin E."/>
        </authorList>
    </citation>
    <scope>NUCLEOTIDE SEQUENCE</scope>
    <source>
        <strain evidence="12">CBS 578.67</strain>
    </source>
</reference>
<dbReference type="Gene3D" id="1.10.287.70">
    <property type="match status" value="1"/>
</dbReference>
<keyword evidence="3 9" id="KW-0812">Transmembrane</keyword>
<evidence type="ECO:0000256" key="2">
    <source>
        <dbReference type="ARBA" id="ARBA00007200"/>
    </source>
</evidence>
<dbReference type="InterPro" id="IPR003915">
    <property type="entry name" value="PKD_2"/>
</dbReference>
<dbReference type="InterPro" id="IPR046791">
    <property type="entry name" value="Polycystin_dom"/>
</dbReference>
<feature type="transmembrane region" description="Helical" evidence="9">
    <location>
        <begin position="530"/>
        <end position="556"/>
    </location>
</feature>
<dbReference type="EMBL" id="CAADRA010005248">
    <property type="protein sequence ID" value="VFT87621.1"/>
    <property type="molecule type" value="Genomic_DNA"/>
</dbReference>
<feature type="domain" description="Polycystin" evidence="11">
    <location>
        <begin position="116"/>
        <end position="336"/>
    </location>
</feature>
<organism evidence="13 14">
    <name type="scientific">Aphanomyces stellatus</name>
    <dbReference type="NCBI Taxonomy" id="120398"/>
    <lineage>
        <taxon>Eukaryota</taxon>
        <taxon>Sar</taxon>
        <taxon>Stramenopiles</taxon>
        <taxon>Oomycota</taxon>
        <taxon>Saprolegniomycetes</taxon>
        <taxon>Saprolegniales</taxon>
        <taxon>Verrucalvaceae</taxon>
        <taxon>Aphanomyces</taxon>
    </lineage>
</organism>
<evidence type="ECO:0000256" key="6">
    <source>
        <dbReference type="ARBA" id="ARBA00023180"/>
    </source>
</evidence>
<evidence type="ECO:0000256" key="9">
    <source>
        <dbReference type="SAM" id="Phobius"/>
    </source>
</evidence>
<dbReference type="GO" id="GO:0016020">
    <property type="term" value="C:membrane"/>
    <property type="evidence" value="ECO:0007669"/>
    <property type="project" value="UniProtKB-SubCell"/>
</dbReference>
<evidence type="ECO:0000256" key="5">
    <source>
        <dbReference type="ARBA" id="ARBA00023136"/>
    </source>
</evidence>
<evidence type="ECO:0000313" key="12">
    <source>
        <dbReference type="EMBL" id="KAF0698657.1"/>
    </source>
</evidence>
<sequence length="680" mass="76059">MEDPPSSLPHASTVPLTTEAAPPPLPRRSSFDSAVPQRRASVDDVRRLRNQVAVEKKRSVSKEITEMINYIIFLVLFLIATFEDRNDNAFATRTMYLSQLKDKPLPPAAASAFRSFETMSSVREFHAFLTGPFYNVIYDAQSFDGDYEYPNGILYDAPGSLAAYGQIVGPIRIGQLRVAGQNCTGNIAKMSTFFPQPSTCYPEFTSATESTQPFGYPNQSVYLPVITVPSEPSYVSRSARSYGAPRFSLELSPTEPVATEEGGGCNMATKIGCPAYAQLASLNEHKFIDVATRAVFVDFTTYNANTDEQTTVRLFVEITKGGGFVPQVECMSYRLYRNTTPADTIRFVLEMLVLLQVLIQVREEVLLIRRLKWAYLNMVANVAHLFSLIIFGPITFLRVLCATNLPKLATLNLTTFINFRTSVVYFSLADAVTSFTFLLSWLKLFKFLAILPLFAPLTKTVGASAPKVTGLILIFGVALMGSALSFTMAFGLDAENYKTFADSCLGLLKILQGELEFEELHKSNRILGPLFFVIFVTLMFFVILNMFIVVISDAYIETKDELELMRTMKIDTLSKEVVDHILHTFIFRLPGVGARLQRRYDDACNKPDDAPTDVAMTLHECHTFINNAITMRARWSRQMPTAAAETSSALTTIHRGLRESIDRLKQLSATLDRRRQQWSA</sequence>
<dbReference type="Pfam" id="PF08016">
    <property type="entry name" value="PKD_channel"/>
    <property type="match status" value="1"/>
</dbReference>
<feature type="disulfide bond" evidence="7">
    <location>
        <begin position="183"/>
        <end position="200"/>
    </location>
</feature>
<protein>
    <submittedName>
        <fullName evidence="13">Aste57867_10751 protein</fullName>
    </submittedName>
</protein>
<gene>
    <name evidence="13" type="primary">Aste57867_10751</name>
    <name evidence="12" type="ORF">As57867_010711</name>
    <name evidence="13" type="ORF">ASTE57867_10751</name>
</gene>
<evidence type="ECO:0000256" key="7">
    <source>
        <dbReference type="PIRSR" id="PIRSR603915-2"/>
    </source>
</evidence>
<dbReference type="Proteomes" id="UP000332933">
    <property type="component" value="Unassembled WGS sequence"/>
</dbReference>
<name>A0A485KRX4_9STRA</name>
<keyword evidence="6" id="KW-0325">Glycoprotein</keyword>
<reference evidence="13 14" key="1">
    <citation type="submission" date="2019-03" db="EMBL/GenBank/DDBJ databases">
        <authorList>
            <person name="Gaulin E."/>
            <person name="Dumas B."/>
        </authorList>
    </citation>
    <scope>NUCLEOTIDE SEQUENCE [LARGE SCALE GENOMIC DNA]</scope>
    <source>
        <strain evidence="13">CBS 568.67</strain>
    </source>
</reference>
<dbReference type="InterPro" id="IPR013122">
    <property type="entry name" value="PKD1_2_channel"/>
</dbReference>
<evidence type="ECO:0000313" key="14">
    <source>
        <dbReference type="Proteomes" id="UP000332933"/>
    </source>
</evidence>
<feature type="transmembrane region" description="Helical" evidence="9">
    <location>
        <begin position="373"/>
        <end position="397"/>
    </location>
</feature>
<evidence type="ECO:0000256" key="1">
    <source>
        <dbReference type="ARBA" id="ARBA00004141"/>
    </source>
</evidence>
<evidence type="ECO:0000256" key="8">
    <source>
        <dbReference type="SAM" id="MobiDB-lite"/>
    </source>
</evidence>
<accession>A0A485KRX4</accession>
<feature type="domain" description="Polycystin cation channel PKD1/PKD2" evidence="10">
    <location>
        <begin position="346"/>
        <end position="557"/>
    </location>
</feature>
<evidence type="ECO:0000256" key="4">
    <source>
        <dbReference type="ARBA" id="ARBA00022989"/>
    </source>
</evidence>
<evidence type="ECO:0000259" key="10">
    <source>
        <dbReference type="Pfam" id="PF08016"/>
    </source>
</evidence>
<dbReference type="PRINTS" id="PR01433">
    <property type="entry name" value="POLYCYSTIN2"/>
</dbReference>
<feature type="transmembrane region" description="Helical" evidence="9">
    <location>
        <begin position="468"/>
        <end position="492"/>
    </location>
</feature>
<dbReference type="InterPro" id="IPR051223">
    <property type="entry name" value="Polycystin"/>
</dbReference>
<dbReference type="EMBL" id="VJMH01005227">
    <property type="protein sequence ID" value="KAF0698657.1"/>
    <property type="molecule type" value="Genomic_DNA"/>
</dbReference>
<evidence type="ECO:0000313" key="13">
    <source>
        <dbReference type="EMBL" id="VFT87621.1"/>
    </source>
</evidence>
<dbReference type="AlphaFoldDB" id="A0A485KRX4"/>